<keyword evidence="1" id="KW-0472">Membrane</keyword>
<evidence type="ECO:0000313" key="3">
    <source>
        <dbReference type="Proteomes" id="UP000326078"/>
    </source>
</evidence>
<comment type="caution">
    <text evidence="2">The sequence shown here is derived from an EMBL/GenBank/DDBJ whole genome shotgun (WGS) entry which is preliminary data.</text>
</comment>
<reference evidence="2 3" key="1">
    <citation type="submission" date="2019-09" db="EMBL/GenBank/DDBJ databases">
        <title>Vancomyinc resistant enterococci isolated from farm animals in Switzerland.</title>
        <authorList>
            <person name="Stevens M.J.A."/>
            <person name="Stephan R."/>
            <person name="Morach M."/>
            <person name="Nuesch-Inderbinen M."/>
        </authorList>
    </citation>
    <scope>NUCLEOTIDE SEQUENCE [LARGE SCALE GENOMIC DNA]</scope>
    <source>
        <strain evidence="2 3">GH27</strain>
    </source>
</reference>
<evidence type="ECO:0000313" key="2">
    <source>
        <dbReference type="EMBL" id="KAA9204518.1"/>
    </source>
</evidence>
<dbReference type="Proteomes" id="UP000326078">
    <property type="component" value="Unassembled WGS sequence"/>
</dbReference>
<dbReference type="AlphaFoldDB" id="A0A5N0YQD7"/>
<keyword evidence="1" id="KW-1133">Transmembrane helix</keyword>
<sequence length="97" mass="11051">MKKQKEIFSMMILLIFLFLHPSFSYAESVESYRYIPVEGIIGNPSVAENEPIVSEFISRNTFPKLFEATGSTTVFSILGILLVMIVIDICCIRRNNQ</sequence>
<proteinExistence type="predicted"/>
<gene>
    <name evidence="2" type="ORF">F6X95_10825</name>
</gene>
<dbReference type="EMBL" id="VYUT01000016">
    <property type="protein sequence ID" value="KAA9204518.1"/>
    <property type="molecule type" value="Genomic_DNA"/>
</dbReference>
<name>A0A5N0YQD7_9ENTE</name>
<keyword evidence="1" id="KW-0812">Transmembrane</keyword>
<organism evidence="2 3">
    <name type="scientific">Enterococcus durans</name>
    <dbReference type="NCBI Taxonomy" id="53345"/>
    <lineage>
        <taxon>Bacteria</taxon>
        <taxon>Bacillati</taxon>
        <taxon>Bacillota</taxon>
        <taxon>Bacilli</taxon>
        <taxon>Lactobacillales</taxon>
        <taxon>Enterococcaceae</taxon>
        <taxon>Enterococcus</taxon>
    </lineage>
</organism>
<feature type="transmembrane region" description="Helical" evidence="1">
    <location>
        <begin position="73"/>
        <end position="92"/>
    </location>
</feature>
<evidence type="ECO:0000256" key="1">
    <source>
        <dbReference type="SAM" id="Phobius"/>
    </source>
</evidence>
<protein>
    <submittedName>
        <fullName evidence="2">Uncharacterized protein</fullName>
    </submittedName>
</protein>
<dbReference type="RefSeq" id="WP_104661826.1">
    <property type="nucleotide sequence ID" value="NZ_PTWL01000145.1"/>
</dbReference>
<accession>A0A5N0YQD7</accession>